<dbReference type="InterPro" id="IPR024771">
    <property type="entry name" value="SUZ"/>
</dbReference>
<evidence type="ECO:0000256" key="1">
    <source>
        <dbReference type="ARBA" id="ARBA00022553"/>
    </source>
</evidence>
<proteinExistence type="predicted"/>
<gene>
    <name evidence="5" type="ORF">BOTCAL_0230g00180</name>
</gene>
<dbReference type="OrthoDB" id="278430at2759"/>
<dbReference type="Gene3D" id="3.30.1370.50">
    <property type="entry name" value="R3H-like domain"/>
    <property type="match status" value="1"/>
</dbReference>
<keyword evidence="6" id="KW-1185">Reference proteome</keyword>
<sequence length="802" mass="86776">MATAPMTTDPSRLSFAKVAASAGKDNVALASFAKIAASSTSVRDTRSENIAPTVHKNKDTNMPSATRNDTGSMTTLKETGTSTNDQSSKKRTITESKPMAAKKESDLADAVKAMHIRDITPSLVVNGSGIAPPTQKRDLGEGFPEDPFQRTESGSDLGTKPPSLDGKSITSGTTFALDEKESLRPDDSASVKAAEDDDTFSGRGSIVAGSRIGSEAAARAYRAQFYEAPDRRSIQLMQERQTQGIVTPQSGSSGQQTTDDKSKPLVGPSGSTEAAFTLFYRQTPDEKLLEALESPKDRIFLLRLEKDVIEFVKDSKEPFIDLPPCNSFCRMLTHKLADYYHMTHQVDAVVGAVRIFRTPFCRIPPSLTSISNPPTTGNTPPPNLPAMKIMRRGGDGDTGPSPSKATSETGSDGKEKAQSAKEKLSREEREAVYLAARERIFGKEDKSGEATPETDEGNEMSRSSSVSTKDKGKRGKVGKQRRDDSESFDVRSQYTPYFPQQQNQPAWIPTQNFGAMGVQQYNGVMPNNYQNQMQPQYAPPPQPFNPAMMSNGNMQPYNNMTPPQFPQQSQPRYQPHSAPITTYGTPAQSPQPPQQWIPQNQYPGGQYQSRGPVAGGPPNTIPYAFGQLPSTVNPADPKSQHPIPGSFINRHAFNPKTQSFVPGSQGLPIPQPMSHHGSPHHGSPHHGSPHLSYSNFSPPQQQYGAGMGYSMARQGSNSSLPSYHASPHMAHRPMMHQNMPQGLPQGLSQGHLQGLPQGLPPTMPHGMPPVMPQGMVPNGQVGSHLPNFGNPATLPPKPPTGV</sequence>
<feature type="region of interest" description="Disordered" evidence="2">
    <location>
        <begin position="366"/>
        <end position="429"/>
    </location>
</feature>
<keyword evidence="1" id="KW-0597">Phosphoprotein</keyword>
<feature type="compositionally biased region" description="Basic and acidic residues" evidence="2">
    <location>
        <begin position="177"/>
        <end position="189"/>
    </location>
</feature>
<dbReference type="GO" id="GO:0006012">
    <property type="term" value="P:galactose metabolic process"/>
    <property type="evidence" value="ECO:0007669"/>
    <property type="project" value="TreeGrafter"/>
</dbReference>
<protein>
    <recommendedName>
        <fullName evidence="7">SUZ domain-containing protein</fullName>
    </recommendedName>
</protein>
<feature type="domain" description="R3H" evidence="3">
    <location>
        <begin position="298"/>
        <end position="361"/>
    </location>
</feature>
<dbReference type="SUPFAM" id="SSF82708">
    <property type="entry name" value="R3H domain"/>
    <property type="match status" value="1"/>
</dbReference>
<dbReference type="AlphaFoldDB" id="A0A4Y8CYH4"/>
<feature type="region of interest" description="Disordered" evidence="2">
    <location>
        <begin position="37"/>
        <end position="102"/>
    </location>
</feature>
<feature type="region of interest" description="Disordered" evidence="2">
    <location>
        <begin position="125"/>
        <end position="206"/>
    </location>
</feature>
<dbReference type="Pfam" id="PF12752">
    <property type="entry name" value="SUZ"/>
    <property type="match status" value="1"/>
</dbReference>
<feature type="domain" description="SUZ" evidence="4">
    <location>
        <begin position="362"/>
        <end position="445"/>
    </location>
</feature>
<feature type="region of interest" description="Disordered" evidence="2">
    <location>
        <begin position="655"/>
        <end position="705"/>
    </location>
</feature>
<dbReference type="InterPro" id="IPR051937">
    <property type="entry name" value="R3H_domain_containing"/>
</dbReference>
<dbReference type="GO" id="GO:0003676">
    <property type="term" value="F:nucleic acid binding"/>
    <property type="evidence" value="ECO:0007669"/>
    <property type="project" value="UniProtKB-UniRule"/>
</dbReference>
<dbReference type="Proteomes" id="UP000297299">
    <property type="component" value="Unassembled WGS sequence"/>
</dbReference>
<feature type="compositionally biased region" description="Polar residues" evidence="2">
    <location>
        <begin position="400"/>
        <end position="410"/>
    </location>
</feature>
<feature type="compositionally biased region" description="Basic residues" evidence="2">
    <location>
        <begin position="677"/>
        <end position="688"/>
    </location>
</feature>
<evidence type="ECO:0008006" key="7">
    <source>
        <dbReference type="Google" id="ProtNLM"/>
    </source>
</evidence>
<dbReference type="InterPro" id="IPR036867">
    <property type="entry name" value="R3H_dom_sf"/>
</dbReference>
<dbReference type="PANTHER" id="PTHR15672:SF8">
    <property type="entry name" value="PROTEIN ENCORE"/>
    <property type="match status" value="1"/>
</dbReference>
<evidence type="ECO:0000259" key="4">
    <source>
        <dbReference type="PROSITE" id="PS51673"/>
    </source>
</evidence>
<dbReference type="Pfam" id="PF01424">
    <property type="entry name" value="R3H"/>
    <property type="match status" value="1"/>
</dbReference>
<feature type="compositionally biased region" description="Polar residues" evidence="2">
    <location>
        <begin position="60"/>
        <end position="86"/>
    </location>
</feature>
<evidence type="ECO:0000313" key="5">
    <source>
        <dbReference type="EMBL" id="TEY55725.1"/>
    </source>
</evidence>
<comment type="caution">
    <text evidence="5">The sequence shown here is derived from an EMBL/GenBank/DDBJ whole genome shotgun (WGS) entry which is preliminary data.</text>
</comment>
<reference evidence="5 6" key="1">
    <citation type="submission" date="2017-11" db="EMBL/GenBank/DDBJ databases">
        <title>Comparative genomics of Botrytis spp.</title>
        <authorList>
            <person name="Valero-Jimenez C.A."/>
            <person name="Tapia P."/>
            <person name="Veloso J."/>
            <person name="Silva-Moreno E."/>
            <person name="Staats M."/>
            <person name="Valdes J.H."/>
            <person name="Van Kan J.A.L."/>
        </authorList>
    </citation>
    <scope>NUCLEOTIDE SEQUENCE [LARGE SCALE GENOMIC DNA]</scope>
    <source>
        <strain evidence="5 6">MUCL2830</strain>
    </source>
</reference>
<dbReference type="CDD" id="cd02642">
    <property type="entry name" value="R3H_encore_like"/>
    <property type="match status" value="1"/>
</dbReference>
<dbReference type="PANTHER" id="PTHR15672">
    <property type="entry name" value="CAMP-REGULATED PHOSPHOPROTEIN 21 RELATED R3H DOMAIN CONTAINING PROTEIN"/>
    <property type="match status" value="1"/>
</dbReference>
<evidence type="ECO:0000259" key="3">
    <source>
        <dbReference type="PROSITE" id="PS51061"/>
    </source>
</evidence>
<evidence type="ECO:0000256" key="2">
    <source>
        <dbReference type="SAM" id="MobiDB-lite"/>
    </source>
</evidence>
<dbReference type="PROSITE" id="PS51061">
    <property type="entry name" value="R3H"/>
    <property type="match status" value="1"/>
</dbReference>
<name>A0A4Y8CYH4_9HELO</name>
<dbReference type="EMBL" id="PHWZ01000230">
    <property type="protein sequence ID" value="TEY55725.1"/>
    <property type="molecule type" value="Genomic_DNA"/>
</dbReference>
<feature type="region of interest" description="Disordered" evidence="2">
    <location>
        <begin position="243"/>
        <end position="267"/>
    </location>
</feature>
<feature type="compositionally biased region" description="Basic and acidic residues" evidence="2">
    <location>
        <begin position="411"/>
        <end position="429"/>
    </location>
</feature>
<feature type="region of interest" description="Disordered" evidence="2">
    <location>
        <begin position="443"/>
        <end position="490"/>
    </location>
</feature>
<feature type="compositionally biased region" description="Basic and acidic residues" evidence="2">
    <location>
        <begin position="480"/>
        <end position="489"/>
    </location>
</feature>
<evidence type="ECO:0000313" key="6">
    <source>
        <dbReference type="Proteomes" id="UP000297299"/>
    </source>
</evidence>
<dbReference type="STRING" id="38488.A0A4Y8CYH4"/>
<feature type="compositionally biased region" description="Polar residues" evidence="2">
    <location>
        <begin position="243"/>
        <end position="257"/>
    </location>
</feature>
<organism evidence="5 6">
    <name type="scientific">Botryotinia calthae</name>
    <dbReference type="NCBI Taxonomy" id="38488"/>
    <lineage>
        <taxon>Eukaryota</taxon>
        <taxon>Fungi</taxon>
        <taxon>Dikarya</taxon>
        <taxon>Ascomycota</taxon>
        <taxon>Pezizomycotina</taxon>
        <taxon>Leotiomycetes</taxon>
        <taxon>Helotiales</taxon>
        <taxon>Sclerotiniaceae</taxon>
        <taxon>Botryotinia</taxon>
    </lineage>
</organism>
<dbReference type="InterPro" id="IPR001374">
    <property type="entry name" value="R3H_dom"/>
</dbReference>
<feature type="compositionally biased region" description="Polar residues" evidence="2">
    <location>
        <begin position="691"/>
        <end position="703"/>
    </location>
</feature>
<accession>A0A4Y8CYH4</accession>
<dbReference type="PROSITE" id="PS51673">
    <property type="entry name" value="SUZ"/>
    <property type="match status" value="1"/>
</dbReference>